<keyword evidence="2" id="KW-1185">Reference proteome</keyword>
<name>K6XNC9_9ALTE</name>
<dbReference type="STRING" id="1127673.GLIP_0550"/>
<protein>
    <submittedName>
        <fullName evidence="1">Uncharacterized protein</fullName>
    </submittedName>
</protein>
<dbReference type="Proteomes" id="UP000006334">
    <property type="component" value="Unassembled WGS sequence"/>
</dbReference>
<gene>
    <name evidence="1" type="ORF">GLIP_0550</name>
</gene>
<dbReference type="RefSeq" id="WP_008843016.1">
    <property type="nucleotide sequence ID" value="NZ_BAEN01000015.1"/>
</dbReference>
<evidence type="ECO:0000313" key="2">
    <source>
        <dbReference type="Proteomes" id="UP000006334"/>
    </source>
</evidence>
<accession>K6XNC9</accession>
<organism evidence="1 2">
    <name type="scientific">Aliiglaciecola lipolytica E3</name>
    <dbReference type="NCBI Taxonomy" id="1127673"/>
    <lineage>
        <taxon>Bacteria</taxon>
        <taxon>Pseudomonadati</taxon>
        <taxon>Pseudomonadota</taxon>
        <taxon>Gammaproteobacteria</taxon>
        <taxon>Alteromonadales</taxon>
        <taxon>Alteromonadaceae</taxon>
        <taxon>Aliiglaciecola</taxon>
    </lineage>
</organism>
<dbReference type="eggNOG" id="ENOG5033GF6">
    <property type="taxonomic scope" value="Bacteria"/>
</dbReference>
<dbReference type="AlphaFoldDB" id="K6XNC9"/>
<comment type="caution">
    <text evidence="1">The sequence shown here is derived from an EMBL/GenBank/DDBJ whole genome shotgun (WGS) entry which is preliminary data.</text>
</comment>
<sequence>MKVSPTHQQAMREACSGFFDELGNRIEWKWDEHFGCLLSEFSVDHAQQVYLIAQKHFPHTWNKKQFKKADPILRHRAGFFNILEKNQELLTKDDSGEFEMMLSWWPWGHGATISVRLFRANSQPFQAPRGILHRISGAFAR</sequence>
<proteinExistence type="predicted"/>
<dbReference type="EMBL" id="BAEN01000015">
    <property type="protein sequence ID" value="GAC13196.1"/>
    <property type="molecule type" value="Genomic_DNA"/>
</dbReference>
<reference evidence="1 2" key="1">
    <citation type="journal article" date="2017" name="Antonie Van Leeuwenhoek">
        <title>Rhizobium rhizosphaerae sp. nov., a novel species isolated from rice rhizosphere.</title>
        <authorList>
            <person name="Zhao J.J."/>
            <person name="Zhang J."/>
            <person name="Zhang R.J."/>
            <person name="Zhang C.W."/>
            <person name="Yin H.Q."/>
            <person name="Zhang X.X."/>
        </authorList>
    </citation>
    <scope>NUCLEOTIDE SEQUENCE [LARGE SCALE GENOMIC DNA]</scope>
    <source>
        <strain evidence="1 2">E3</strain>
    </source>
</reference>
<evidence type="ECO:0000313" key="1">
    <source>
        <dbReference type="EMBL" id="GAC13196.1"/>
    </source>
</evidence>
<dbReference type="OrthoDB" id="6384680at2"/>